<name>A0A7W5YAE6_9ACTN</name>
<evidence type="ECO:0000313" key="1">
    <source>
        <dbReference type="EMBL" id="MBB3730788.1"/>
    </source>
</evidence>
<organism evidence="1 2">
    <name type="scientific">Nonomuraea dietziae</name>
    <dbReference type="NCBI Taxonomy" id="65515"/>
    <lineage>
        <taxon>Bacteria</taxon>
        <taxon>Bacillati</taxon>
        <taxon>Actinomycetota</taxon>
        <taxon>Actinomycetes</taxon>
        <taxon>Streptosporangiales</taxon>
        <taxon>Streptosporangiaceae</taxon>
        <taxon>Nonomuraea</taxon>
    </lineage>
</organism>
<dbReference type="PANTHER" id="PTHR34613">
    <property type="entry name" value="SLL0800 PROTEIN"/>
    <property type="match status" value="1"/>
</dbReference>
<dbReference type="RefSeq" id="WP_183655908.1">
    <property type="nucleotide sequence ID" value="NZ_JACIBV010000001.1"/>
</dbReference>
<dbReference type="EMBL" id="JACIBV010000001">
    <property type="protein sequence ID" value="MBB3730788.1"/>
    <property type="molecule type" value="Genomic_DNA"/>
</dbReference>
<proteinExistence type="predicted"/>
<sequence length="297" mass="32410">MPSIVHGTVIDLFRKRPTLAATLIRERGVVLATHDEVRLESESLADCKPAEYRADAVIVHRAESKPVLGVIVEVQLRPDEDKRWSWPVYLATLRARLQCDTALLVMCLSSKTASECATPIDMGHPGWRLAPLVMGPDHLPRITDVAQAIAEPELAALSVVAHGRDPGPAGQEAMDVFYKAAPLMADGLGKTYADVVLALLPKVAARKFVEGLMALGTDEYKSDYVRQWVAQGEAQGVARGVATTRAEDIILAFRTRGIDVSPEAERRILDCSDADQLSAWFPKSITADSVEELFDSE</sequence>
<comment type="caution">
    <text evidence="1">The sequence shown here is derived from an EMBL/GenBank/DDBJ whole genome shotgun (WGS) entry which is preliminary data.</text>
</comment>
<accession>A0A7W5YAE6</accession>
<keyword evidence="2" id="KW-1185">Reference proteome</keyword>
<reference evidence="1 2" key="1">
    <citation type="submission" date="2020-08" db="EMBL/GenBank/DDBJ databases">
        <title>Sequencing the genomes of 1000 actinobacteria strains.</title>
        <authorList>
            <person name="Klenk H.-P."/>
        </authorList>
    </citation>
    <scope>NUCLEOTIDE SEQUENCE [LARGE SCALE GENOMIC DNA]</scope>
    <source>
        <strain evidence="1 2">DSM 44320</strain>
    </source>
</reference>
<dbReference type="PANTHER" id="PTHR34613:SF1">
    <property type="entry name" value="SLL6017 PROTEIN"/>
    <property type="match status" value="1"/>
</dbReference>
<protein>
    <submittedName>
        <fullName evidence="1">Uncharacterized protein</fullName>
    </submittedName>
</protein>
<dbReference type="GeneID" id="95392917"/>
<gene>
    <name evidence="1" type="ORF">FHR33_006648</name>
</gene>
<dbReference type="Proteomes" id="UP000579945">
    <property type="component" value="Unassembled WGS sequence"/>
</dbReference>
<dbReference type="AlphaFoldDB" id="A0A7W5YAE6"/>
<evidence type="ECO:0000313" key="2">
    <source>
        <dbReference type="Proteomes" id="UP000579945"/>
    </source>
</evidence>